<dbReference type="eggNOG" id="COG1413">
    <property type="taxonomic scope" value="Bacteria"/>
</dbReference>
<evidence type="ECO:0000256" key="1">
    <source>
        <dbReference type="ARBA" id="ARBA00022549"/>
    </source>
</evidence>
<sequence length="919" mass="99380">MSSSKTAISIFTTDNQLIVRSWDDWLSKATGMSADEACGKKLTVIVPDLEARGLLKLFQQVLTSGTIETIAPTVDRYLIPCPPLTPSQYFERMQQRVTISPLQSSDRIIGTIVTIEDVTAKLNHECELAQQLLSHDEDTRIHAVELLTTEESPESQPSIVTAMADENWRVRQKVVDGLALRGGEHTAAMLLRTLREQHQDLGVLNSVLQVMALSNTDTIPALIECLNDSDEDLRIYAALTLGEQQDVRAIPALIKALEDPNANVRYHAIDALSQLRAEEAVDALTTLAESRNFFVSFPAIDALRRIGNPAIAPRLVPLLADQVLREPAALTLGELGNEEVVAPLVELLNTGTAPAKVIIKAIANLYYRYEKVYGEGNQIIDLFKQSITQQGTDNFLKALHHAKHNEFRSFVLILSWLDGEAIEAAMTELLNYPAARDLAKVALVKYGKRVTKLLMAQLAAADLATSEAAIVTLGRIGDPIAVPAMIEILTTIPELVIPTAGALAQIGDRRAFEALLSLIGHQDVGVRQAAISALDSLGHPEMAGRMVQLLSDPDPLVRESAVKIAGYFAYPECEQLLFAACSDPIEIVRTAAIEHIAYLENENVLTTIAHALYNETPKVRTVAAKALEHLDSNSAFPLLLSALKDPEPWVRYYAARSIGRHEYVEAIDALAQLAQSDEANHVRSSAIQALGRIGGERAVAILAPLVLVTDSEGDLPQAAIAALGMIKHPDALPTLLAVARNADTVSRLAAIRALGECNGIGVAEALQCIAQSNPQTVIVQTAIEALARLAITETNSNSHRSSSIAALIDLTAEPTRREACVTALAKLREPQIAAIATGLTHPRSGVRRAVVDALTRLKHPQASAFLETALEDSDGIVRLAAVTALGYLGNRSAERKLVILARTDPDPAVRRAAQKVLQM</sequence>
<keyword evidence="1" id="KW-0042">Antenna complex</keyword>
<dbReference type="KEGG" id="cep:Cri9333_3525"/>
<dbReference type="HOGENOM" id="CLU_014447_0_0_3"/>
<dbReference type="Proteomes" id="UP000010472">
    <property type="component" value="Chromosome"/>
</dbReference>
<organism evidence="4 5">
    <name type="scientific">Crinalium epipsammum PCC 9333</name>
    <dbReference type="NCBI Taxonomy" id="1173022"/>
    <lineage>
        <taxon>Bacteria</taxon>
        <taxon>Bacillati</taxon>
        <taxon>Cyanobacteriota</taxon>
        <taxon>Cyanophyceae</taxon>
        <taxon>Gomontiellales</taxon>
        <taxon>Gomontiellaceae</taxon>
        <taxon>Crinalium</taxon>
    </lineage>
</organism>
<keyword evidence="2" id="KW-0605">Phycobilisome</keyword>
<dbReference type="GO" id="GO:0016829">
    <property type="term" value="F:lyase activity"/>
    <property type="evidence" value="ECO:0007669"/>
    <property type="project" value="UniProtKB-KW"/>
</dbReference>
<comment type="function">
    <text evidence="3">Catalyzes the hydroxylation of the N(6)-(4-aminobutyl)-L-lysine intermediate produced by deoxyhypusine synthase/DHPS on a critical lysine of the eukaryotic translation initiation factor 5A/eIF-5A. This is the second step of the post-translational modification of that lysine into an unusual amino acid residue named hypusine. Hypusination is unique to mature eIF-5A factor and is essential for its function.</text>
</comment>
<dbReference type="Gene3D" id="3.30.450.20">
    <property type="entry name" value="PAS domain"/>
    <property type="match status" value="1"/>
</dbReference>
<proteinExistence type="predicted"/>
<dbReference type="GO" id="GO:0030089">
    <property type="term" value="C:phycobilisome"/>
    <property type="evidence" value="ECO:0007669"/>
    <property type="project" value="UniProtKB-KW"/>
</dbReference>
<dbReference type="SUPFAM" id="SSF55785">
    <property type="entry name" value="PYP-like sensor domain (PAS domain)"/>
    <property type="match status" value="1"/>
</dbReference>
<dbReference type="STRING" id="1173022.Cri9333_3525"/>
<keyword evidence="4" id="KW-0456">Lyase</keyword>
<dbReference type="RefSeq" id="WP_015204455.1">
    <property type="nucleotide sequence ID" value="NC_019753.1"/>
</dbReference>
<evidence type="ECO:0000256" key="3">
    <source>
        <dbReference type="ARBA" id="ARBA00045876"/>
    </source>
</evidence>
<dbReference type="InterPro" id="IPR004155">
    <property type="entry name" value="PBS_lyase_HEAT"/>
</dbReference>
<evidence type="ECO:0000313" key="4">
    <source>
        <dbReference type="EMBL" id="AFZ14350.1"/>
    </source>
</evidence>
<dbReference type="SMART" id="SM00567">
    <property type="entry name" value="EZ_HEAT"/>
    <property type="match status" value="16"/>
</dbReference>
<dbReference type="PANTHER" id="PTHR12697">
    <property type="entry name" value="PBS LYASE HEAT-LIKE PROTEIN"/>
    <property type="match status" value="1"/>
</dbReference>
<dbReference type="PROSITE" id="PS50077">
    <property type="entry name" value="HEAT_REPEAT"/>
    <property type="match status" value="1"/>
</dbReference>
<dbReference type="InterPro" id="IPR021133">
    <property type="entry name" value="HEAT_type_2"/>
</dbReference>
<dbReference type="GO" id="GO:0016491">
    <property type="term" value="F:oxidoreductase activity"/>
    <property type="evidence" value="ECO:0007669"/>
    <property type="project" value="TreeGrafter"/>
</dbReference>
<dbReference type="OrthoDB" id="438127at2"/>
<dbReference type="SUPFAM" id="SSF48371">
    <property type="entry name" value="ARM repeat"/>
    <property type="match status" value="4"/>
</dbReference>
<dbReference type="PATRIC" id="fig|1173022.3.peg.3799"/>
<dbReference type="PANTHER" id="PTHR12697:SF5">
    <property type="entry name" value="DEOXYHYPUSINE HYDROXYLASE"/>
    <property type="match status" value="1"/>
</dbReference>
<keyword evidence="5" id="KW-1185">Reference proteome</keyword>
<dbReference type="InterPro" id="IPR011989">
    <property type="entry name" value="ARM-like"/>
</dbReference>
<dbReference type="Gene3D" id="1.25.10.10">
    <property type="entry name" value="Leucine-rich Repeat Variant"/>
    <property type="match status" value="5"/>
</dbReference>
<dbReference type="Pfam" id="PF13646">
    <property type="entry name" value="HEAT_2"/>
    <property type="match status" value="6"/>
</dbReference>
<dbReference type="AlphaFoldDB" id="K9W4G8"/>
<dbReference type="Pfam" id="PF03130">
    <property type="entry name" value="HEAT_PBS"/>
    <property type="match status" value="2"/>
</dbReference>
<gene>
    <name evidence="4" type="ORF">Cri9333_3525</name>
</gene>
<accession>K9W4G8</accession>
<dbReference type="InterPro" id="IPR016024">
    <property type="entry name" value="ARM-type_fold"/>
</dbReference>
<protein>
    <submittedName>
        <fullName evidence="4">PBS lyase HEAT domain protein repeat-containing protein</fullName>
    </submittedName>
</protein>
<dbReference type="EMBL" id="CP003620">
    <property type="protein sequence ID" value="AFZ14350.1"/>
    <property type="molecule type" value="Genomic_DNA"/>
</dbReference>
<dbReference type="InterPro" id="IPR035965">
    <property type="entry name" value="PAS-like_dom_sf"/>
</dbReference>
<reference evidence="4 5" key="1">
    <citation type="submission" date="2012-06" db="EMBL/GenBank/DDBJ databases">
        <title>Finished chromosome of genome of Crinalium epipsammum PCC 9333.</title>
        <authorList>
            <consortium name="US DOE Joint Genome Institute"/>
            <person name="Gugger M."/>
            <person name="Coursin T."/>
            <person name="Rippka R."/>
            <person name="Tandeau De Marsac N."/>
            <person name="Huntemann M."/>
            <person name="Wei C.-L."/>
            <person name="Han J."/>
            <person name="Detter J.C."/>
            <person name="Han C."/>
            <person name="Tapia R."/>
            <person name="Davenport K."/>
            <person name="Daligault H."/>
            <person name="Erkkila T."/>
            <person name="Gu W."/>
            <person name="Munk A.C.C."/>
            <person name="Teshima H."/>
            <person name="Xu Y."/>
            <person name="Chain P."/>
            <person name="Chen A."/>
            <person name="Krypides N."/>
            <person name="Mavromatis K."/>
            <person name="Markowitz V."/>
            <person name="Szeto E."/>
            <person name="Ivanova N."/>
            <person name="Mikhailova N."/>
            <person name="Ovchinnikova G."/>
            <person name="Pagani I."/>
            <person name="Pati A."/>
            <person name="Goodwin L."/>
            <person name="Peters L."/>
            <person name="Pitluck S."/>
            <person name="Woyke T."/>
            <person name="Kerfeld C."/>
        </authorList>
    </citation>
    <scope>NUCLEOTIDE SEQUENCE [LARGE SCALE GENOMIC DNA]</scope>
    <source>
        <strain evidence="4 5">PCC 9333</strain>
    </source>
</reference>
<evidence type="ECO:0000313" key="5">
    <source>
        <dbReference type="Proteomes" id="UP000010472"/>
    </source>
</evidence>
<evidence type="ECO:0000256" key="2">
    <source>
        <dbReference type="ARBA" id="ARBA00022738"/>
    </source>
</evidence>
<name>K9W4G8_9CYAN</name>